<evidence type="ECO:0000259" key="6">
    <source>
        <dbReference type="Pfam" id="PF01490"/>
    </source>
</evidence>
<evidence type="ECO:0000256" key="1">
    <source>
        <dbReference type="ARBA" id="ARBA00004141"/>
    </source>
</evidence>
<organism evidence="7 8">
    <name type="scientific">Cryptosporidium xiaoi</name>
    <dbReference type="NCBI Taxonomy" id="659607"/>
    <lineage>
        <taxon>Eukaryota</taxon>
        <taxon>Sar</taxon>
        <taxon>Alveolata</taxon>
        <taxon>Apicomplexa</taxon>
        <taxon>Conoidasida</taxon>
        <taxon>Coccidia</taxon>
        <taxon>Eucoccidiorida</taxon>
        <taxon>Eimeriorina</taxon>
        <taxon>Cryptosporidiidae</taxon>
        <taxon>Cryptosporidium</taxon>
    </lineage>
</organism>
<keyword evidence="3 5" id="KW-1133">Transmembrane helix</keyword>
<dbReference type="Proteomes" id="UP001311799">
    <property type="component" value="Unassembled WGS sequence"/>
</dbReference>
<evidence type="ECO:0000256" key="2">
    <source>
        <dbReference type="ARBA" id="ARBA00022692"/>
    </source>
</evidence>
<feature type="transmembrane region" description="Helical" evidence="5">
    <location>
        <begin position="220"/>
        <end position="242"/>
    </location>
</feature>
<evidence type="ECO:0000313" key="7">
    <source>
        <dbReference type="EMBL" id="KAK6589292.1"/>
    </source>
</evidence>
<comment type="subcellular location">
    <subcellularLocation>
        <location evidence="1">Membrane</location>
        <topology evidence="1">Multi-pass membrane protein</topology>
    </subcellularLocation>
</comment>
<keyword evidence="8" id="KW-1185">Reference proteome</keyword>
<comment type="caution">
    <text evidence="7">The sequence shown here is derived from an EMBL/GenBank/DDBJ whole genome shotgun (WGS) entry which is preliminary data.</text>
</comment>
<feature type="transmembrane region" description="Helical" evidence="5">
    <location>
        <begin position="145"/>
        <end position="164"/>
    </location>
</feature>
<feature type="transmembrane region" description="Helical" evidence="5">
    <location>
        <begin position="479"/>
        <end position="499"/>
    </location>
</feature>
<protein>
    <submittedName>
        <fullName evidence="7">Amino acid transporter</fullName>
    </submittedName>
</protein>
<feature type="domain" description="Amino acid transporter transmembrane" evidence="6">
    <location>
        <begin position="32"/>
        <end position="499"/>
    </location>
</feature>
<feature type="transmembrane region" description="Helical" evidence="5">
    <location>
        <begin position="103"/>
        <end position="125"/>
    </location>
</feature>
<keyword evidence="2 5" id="KW-0812">Transmembrane</keyword>
<dbReference type="GO" id="GO:0016020">
    <property type="term" value="C:membrane"/>
    <property type="evidence" value="ECO:0007669"/>
    <property type="project" value="UniProtKB-SubCell"/>
</dbReference>
<dbReference type="AlphaFoldDB" id="A0AAV9XXE6"/>
<proteinExistence type="predicted"/>
<feature type="transmembrane region" description="Helical" evidence="5">
    <location>
        <begin position="445"/>
        <end position="467"/>
    </location>
</feature>
<evidence type="ECO:0000256" key="5">
    <source>
        <dbReference type="SAM" id="Phobius"/>
    </source>
</evidence>
<feature type="transmembrane region" description="Helical" evidence="5">
    <location>
        <begin position="291"/>
        <end position="317"/>
    </location>
</feature>
<dbReference type="EMBL" id="JAWDEY010000013">
    <property type="protein sequence ID" value="KAK6589292.1"/>
    <property type="molecule type" value="Genomic_DNA"/>
</dbReference>
<feature type="transmembrane region" description="Helical" evidence="5">
    <location>
        <begin position="418"/>
        <end position="439"/>
    </location>
</feature>
<sequence>MCKKSIENGICKKDQLMETINMITKDDKLINIGIGFITVFKAAIGTGILFSPKGVVNTGYMGSIIIMLYYWLLNLISVLLLMKCADKVEGNYSSIATFAMGKYGRIILEICLMSTAISFGSVYVTFITNNIQDIISGIHNCSYEYLNYGSALITFIQLIVYLPLVSTNKIQTLAPFILISNISLISAIILILIQSFSTIVQNHQKNVFNYIPAITSIEMVPGFVGTAAYLWVCAPVTLSYYVSLGDKKEKKTFTWIYILSIFMVFIFASVFTFLCAFAYGEDTLSAITLNLPFTPIAICSKLLYSLSVLLSLPLMIYPMREIFSRYSKNEGKNSVGSRFSTKNTSNDTNNNKFKVTNENNNKLNSSGNISIHIEIGSNSNDNKDKLSKTNNGKFNKNIDYGKFILKKFKLNYLQVDDLFSLIFMFITCIIITIIGYIFHDFLGSLINLIGGLFCVPLNILLPAMFHLILFRKEINIKAIILDVFVICSSISTSVLVVWYSTQNWDTNVHSFCTIQNSKFYDK</sequence>
<accession>A0AAV9XXE6</accession>
<feature type="transmembrane region" description="Helical" evidence="5">
    <location>
        <begin position="254"/>
        <end position="279"/>
    </location>
</feature>
<dbReference type="Pfam" id="PF01490">
    <property type="entry name" value="Aa_trans"/>
    <property type="match status" value="1"/>
</dbReference>
<dbReference type="InterPro" id="IPR013057">
    <property type="entry name" value="AA_transpt_TM"/>
</dbReference>
<keyword evidence="4 5" id="KW-0472">Membrane</keyword>
<feature type="transmembrane region" description="Helical" evidence="5">
    <location>
        <begin position="29"/>
        <end position="50"/>
    </location>
</feature>
<feature type="transmembrane region" description="Helical" evidence="5">
    <location>
        <begin position="176"/>
        <end position="200"/>
    </location>
</feature>
<dbReference type="PANTHER" id="PTHR22950">
    <property type="entry name" value="AMINO ACID TRANSPORTER"/>
    <property type="match status" value="1"/>
</dbReference>
<reference evidence="7 8" key="1">
    <citation type="submission" date="2023-10" db="EMBL/GenBank/DDBJ databases">
        <title>Comparative genomics analysis reveals potential genetic determinants of host preference in Cryptosporidium xiaoi.</title>
        <authorList>
            <person name="Xiao L."/>
            <person name="Li J."/>
        </authorList>
    </citation>
    <scope>NUCLEOTIDE SEQUENCE [LARGE SCALE GENOMIC DNA]</scope>
    <source>
        <strain evidence="7 8">52996</strain>
    </source>
</reference>
<name>A0AAV9XXE6_9CRYT</name>
<feature type="transmembrane region" description="Helical" evidence="5">
    <location>
        <begin position="62"/>
        <end position="82"/>
    </location>
</feature>
<gene>
    <name evidence="7" type="ORF">RS030_213244</name>
</gene>
<dbReference type="GO" id="GO:0015179">
    <property type="term" value="F:L-amino acid transmembrane transporter activity"/>
    <property type="evidence" value="ECO:0007669"/>
    <property type="project" value="TreeGrafter"/>
</dbReference>
<evidence type="ECO:0000256" key="4">
    <source>
        <dbReference type="ARBA" id="ARBA00023136"/>
    </source>
</evidence>
<evidence type="ECO:0000256" key="3">
    <source>
        <dbReference type="ARBA" id="ARBA00022989"/>
    </source>
</evidence>
<evidence type="ECO:0000313" key="8">
    <source>
        <dbReference type="Proteomes" id="UP001311799"/>
    </source>
</evidence>